<evidence type="ECO:0000313" key="13">
    <source>
        <dbReference type="Proteomes" id="UP000515165"/>
    </source>
</evidence>
<feature type="domain" description="G protein gamma" evidence="12">
    <location>
        <begin position="1"/>
        <end position="50"/>
    </location>
</feature>
<keyword evidence="8 10" id="KW-0449">Lipoprotein</keyword>
<keyword evidence="13" id="KW-1185">Reference proteome</keyword>
<protein>
    <recommendedName>
        <fullName evidence="10">Guanine nucleotide-binding protein subunit gamma</fullName>
    </recommendedName>
</protein>
<keyword evidence="7 10" id="KW-0807">Transducer</keyword>
<proteinExistence type="inferred from homology"/>
<evidence type="ECO:0000256" key="7">
    <source>
        <dbReference type="ARBA" id="ARBA00023224"/>
    </source>
</evidence>
<dbReference type="InterPro" id="IPR001770">
    <property type="entry name" value="G-protein_gamma"/>
</dbReference>
<evidence type="ECO:0000256" key="11">
    <source>
        <dbReference type="SAM" id="Coils"/>
    </source>
</evidence>
<dbReference type="FunFam" id="4.10.260.10:FF:000001">
    <property type="entry name" value="Guanine nucleotide-binding protein subunit gamma"/>
    <property type="match status" value="1"/>
</dbReference>
<evidence type="ECO:0000256" key="8">
    <source>
        <dbReference type="ARBA" id="ARBA00023288"/>
    </source>
</evidence>
<dbReference type="PROSITE" id="PS50058">
    <property type="entry name" value="G_PROTEIN_GAMMA"/>
    <property type="match status" value="1"/>
</dbReference>
<dbReference type="SMART" id="SM00224">
    <property type="entry name" value="GGL"/>
    <property type="match status" value="1"/>
</dbReference>
<comment type="function">
    <text evidence="10">Guanine nucleotide-binding proteins (G proteins) are involved as a modulator or transducer in various transmembrane signaling systems. The beta and gamma chains are required for the GTPase activity, for replacement of GDP by GTP, and for G protein-effector interaction.</text>
</comment>
<evidence type="ECO:0000259" key="12">
    <source>
        <dbReference type="PROSITE" id="PS50058"/>
    </source>
</evidence>
<dbReference type="GO" id="GO:0005834">
    <property type="term" value="C:heterotrimeric G-protein complex"/>
    <property type="evidence" value="ECO:0007669"/>
    <property type="project" value="InterPro"/>
</dbReference>
<dbReference type="SMART" id="SM01224">
    <property type="entry name" value="G_gamma"/>
    <property type="match status" value="1"/>
</dbReference>
<gene>
    <name evidence="14" type="primary">LOC113908830</name>
</gene>
<dbReference type="Proteomes" id="UP000515165">
    <property type="component" value="Chromosome 6"/>
</dbReference>
<keyword evidence="9" id="KW-0636">Prenylation</keyword>
<dbReference type="GeneID" id="113908830"/>
<evidence type="ECO:0000256" key="9">
    <source>
        <dbReference type="ARBA" id="ARBA00023289"/>
    </source>
</evidence>
<dbReference type="KEGG" id="zca:113908830"/>
<dbReference type="GO" id="GO:0007186">
    <property type="term" value="P:G protein-coupled receptor signaling pathway"/>
    <property type="evidence" value="ECO:0007669"/>
    <property type="project" value="InterPro"/>
</dbReference>
<dbReference type="InterPro" id="IPR015898">
    <property type="entry name" value="G-protein_gamma-like_dom"/>
</dbReference>
<keyword evidence="4 10" id="KW-1003">Cell membrane</keyword>
<evidence type="ECO:0000256" key="1">
    <source>
        <dbReference type="ARBA" id="ARBA00004342"/>
    </source>
</evidence>
<dbReference type="PRINTS" id="PR00321">
    <property type="entry name" value="GPROTEING"/>
</dbReference>
<evidence type="ECO:0000256" key="3">
    <source>
        <dbReference type="ARBA" id="ARBA00011581"/>
    </source>
</evidence>
<dbReference type="Gene3D" id="4.10.260.10">
    <property type="entry name" value="Transducin (heterotrimeric G protein), gamma chain"/>
    <property type="match status" value="1"/>
</dbReference>
<evidence type="ECO:0000256" key="2">
    <source>
        <dbReference type="ARBA" id="ARBA00007431"/>
    </source>
</evidence>
<evidence type="ECO:0000256" key="10">
    <source>
        <dbReference type="RuleBase" id="RU004973"/>
    </source>
</evidence>
<dbReference type="Pfam" id="PF00631">
    <property type="entry name" value="G-gamma"/>
    <property type="match status" value="1"/>
</dbReference>
<keyword evidence="11" id="KW-0175">Coiled coil</keyword>
<dbReference type="AlphaFoldDB" id="A0A6P9FKI7"/>
<name>A0A6P9FKI7_ZALCA</name>
<dbReference type="SUPFAM" id="SSF48670">
    <property type="entry name" value="Transducin (heterotrimeric G protein), gamma chain"/>
    <property type="match status" value="1"/>
</dbReference>
<dbReference type="PANTHER" id="PTHR13809">
    <property type="entry name" value="GUANINE NUCLEOTIDE-BINDING PROTEIN GAMMA SUBUNIT"/>
    <property type="match status" value="1"/>
</dbReference>
<comment type="subunit">
    <text evidence="3">G proteins are composed of 3 units, alpha, beta and gamma.</text>
</comment>
<organism evidence="13 14">
    <name type="scientific">Zalophus californianus</name>
    <name type="common">California sealion</name>
    <dbReference type="NCBI Taxonomy" id="9704"/>
    <lineage>
        <taxon>Eukaryota</taxon>
        <taxon>Metazoa</taxon>
        <taxon>Chordata</taxon>
        <taxon>Craniata</taxon>
        <taxon>Vertebrata</taxon>
        <taxon>Euteleostomi</taxon>
        <taxon>Mammalia</taxon>
        <taxon>Eutheria</taxon>
        <taxon>Laurasiatheria</taxon>
        <taxon>Carnivora</taxon>
        <taxon>Caniformia</taxon>
        <taxon>Pinnipedia</taxon>
        <taxon>Otariidae</taxon>
        <taxon>Zalophus</taxon>
    </lineage>
</organism>
<accession>A0A6P9FKI7</accession>
<evidence type="ECO:0000313" key="14">
    <source>
        <dbReference type="RefSeq" id="XP_035583783.1"/>
    </source>
</evidence>
<comment type="similarity">
    <text evidence="2 10">Belongs to the G protein gamma family.</text>
</comment>
<sequence>MKMEVEQLCREVKLQRQQVSKCSEEIKNYIEERSGKDPLVKGIPEDKNPF</sequence>
<dbReference type="InterPro" id="IPR036284">
    <property type="entry name" value="GGL_sf"/>
</dbReference>
<dbReference type="CDD" id="cd00068">
    <property type="entry name" value="GGL"/>
    <property type="match status" value="1"/>
</dbReference>
<dbReference type="GO" id="GO:0031681">
    <property type="term" value="F:G-protein beta-subunit binding"/>
    <property type="evidence" value="ECO:0007669"/>
    <property type="project" value="InterPro"/>
</dbReference>
<evidence type="ECO:0000256" key="4">
    <source>
        <dbReference type="ARBA" id="ARBA00022475"/>
    </source>
</evidence>
<evidence type="ECO:0000256" key="6">
    <source>
        <dbReference type="ARBA" id="ARBA00023136"/>
    </source>
</evidence>
<comment type="subunit">
    <text evidence="10">G proteins are composed of 3 units; alpha, beta and gamma.</text>
</comment>
<evidence type="ECO:0000256" key="5">
    <source>
        <dbReference type="ARBA" id="ARBA00022481"/>
    </source>
</evidence>
<keyword evidence="6 10" id="KW-0472">Membrane</keyword>
<comment type="subcellular location">
    <subcellularLocation>
        <location evidence="1 10">Cell membrane</location>
        <topology evidence="1 10">Lipid-anchor</topology>
        <orientation evidence="1 10">Cytoplasmic side</orientation>
    </subcellularLocation>
</comment>
<dbReference type="RefSeq" id="XP_035583783.1">
    <property type="nucleotide sequence ID" value="XM_035727890.1"/>
</dbReference>
<reference evidence="14" key="1">
    <citation type="submission" date="2025-08" db="UniProtKB">
        <authorList>
            <consortium name="RefSeq"/>
        </authorList>
    </citation>
    <scope>IDENTIFICATION</scope>
    <source>
        <tissue evidence="14">Blood</tissue>
    </source>
</reference>
<keyword evidence="5" id="KW-0488">Methylation</keyword>
<feature type="coiled-coil region" evidence="11">
    <location>
        <begin position="5"/>
        <end position="32"/>
    </location>
</feature>